<evidence type="ECO:0000256" key="5">
    <source>
        <dbReference type="ARBA" id="ARBA00022989"/>
    </source>
</evidence>
<feature type="coiled-coil region" evidence="9">
    <location>
        <begin position="63"/>
        <end position="90"/>
    </location>
</feature>
<evidence type="ECO:0000256" key="10">
    <source>
        <dbReference type="SAM" id="MobiDB-lite"/>
    </source>
</evidence>
<dbReference type="PATRIC" id="fig|162209.4.peg.1044"/>
<keyword evidence="13" id="KW-1185">Reference proteome</keyword>
<dbReference type="STRING" id="162209.IJ22_09800"/>
<accession>A0A0U2KX58</accession>
<evidence type="ECO:0000256" key="3">
    <source>
        <dbReference type="ARBA" id="ARBA00022618"/>
    </source>
</evidence>
<dbReference type="RefSeq" id="WP_062407646.1">
    <property type="nucleotide sequence ID" value="NZ_FNDY01000002.1"/>
</dbReference>
<evidence type="ECO:0000256" key="7">
    <source>
        <dbReference type="ARBA" id="ARBA00023306"/>
    </source>
</evidence>
<evidence type="ECO:0000256" key="8">
    <source>
        <dbReference type="NCBIfam" id="TIGR02209"/>
    </source>
</evidence>
<evidence type="ECO:0000256" key="9">
    <source>
        <dbReference type="SAM" id="Coils"/>
    </source>
</evidence>
<gene>
    <name evidence="12" type="ORF">IJ22_09800</name>
</gene>
<sequence length="146" mass="16246">MPAYMHGNLATEQKTQPKVKIRETKKVVYRSKALPLQEKLLYLFTVLICVVVAGLIIWRYALIYEMNADIKSIEQKISRLEAENSILKQRVDGLSDPRRLEEEAKKLGYGVPGDNQVKPSGNAKTGTSSVSSQGIAANTNKSKDQP</sequence>
<dbReference type="EMBL" id="CP013652">
    <property type="protein sequence ID" value="ALS21362.1"/>
    <property type="molecule type" value="Genomic_DNA"/>
</dbReference>
<comment type="subcellular location">
    <subcellularLocation>
        <location evidence="1">Cell membrane</location>
        <topology evidence="1">Single-pass type II membrane protein</topology>
    </subcellularLocation>
</comment>
<evidence type="ECO:0000256" key="6">
    <source>
        <dbReference type="ARBA" id="ARBA00023136"/>
    </source>
</evidence>
<feature type="compositionally biased region" description="Polar residues" evidence="10">
    <location>
        <begin position="117"/>
        <end position="140"/>
    </location>
</feature>
<evidence type="ECO:0000256" key="1">
    <source>
        <dbReference type="ARBA" id="ARBA00004401"/>
    </source>
</evidence>
<dbReference type="Pfam" id="PF04977">
    <property type="entry name" value="DivIC"/>
    <property type="match status" value="1"/>
</dbReference>
<keyword evidence="6 11" id="KW-0472">Membrane</keyword>
<feature type="transmembrane region" description="Helical" evidence="11">
    <location>
        <begin position="40"/>
        <end position="62"/>
    </location>
</feature>
<evidence type="ECO:0000313" key="12">
    <source>
        <dbReference type="EMBL" id="ALS21362.1"/>
    </source>
</evidence>
<dbReference type="GO" id="GO:0005886">
    <property type="term" value="C:plasma membrane"/>
    <property type="evidence" value="ECO:0007669"/>
    <property type="project" value="UniProtKB-SubCell"/>
</dbReference>
<dbReference type="AlphaFoldDB" id="A0A0U2KX58"/>
<feature type="region of interest" description="Disordered" evidence="10">
    <location>
        <begin position="104"/>
        <end position="146"/>
    </location>
</feature>
<dbReference type="Proteomes" id="UP000061660">
    <property type="component" value="Chromosome"/>
</dbReference>
<dbReference type="OrthoDB" id="2988583at2"/>
<dbReference type="InterPro" id="IPR011922">
    <property type="entry name" value="Cell_div_FtsL"/>
</dbReference>
<proteinExistence type="predicted"/>
<keyword evidence="9" id="KW-0175">Coiled coil</keyword>
<evidence type="ECO:0000256" key="11">
    <source>
        <dbReference type="SAM" id="Phobius"/>
    </source>
</evidence>
<evidence type="ECO:0000256" key="4">
    <source>
        <dbReference type="ARBA" id="ARBA00022692"/>
    </source>
</evidence>
<dbReference type="NCBIfam" id="TIGR02209">
    <property type="entry name" value="ftsL_broad"/>
    <property type="match status" value="1"/>
</dbReference>
<keyword evidence="4 11" id="KW-0812">Transmembrane</keyword>
<name>A0A0U2KX58_9BACL</name>
<evidence type="ECO:0000256" key="2">
    <source>
        <dbReference type="ARBA" id="ARBA00022475"/>
    </source>
</evidence>
<protein>
    <recommendedName>
        <fullName evidence="8">Cell division protein FtsL</fullName>
    </recommendedName>
</protein>
<keyword evidence="7" id="KW-0131">Cell cycle</keyword>
<keyword evidence="5 11" id="KW-1133">Transmembrane helix</keyword>
<dbReference type="KEGG" id="pnp:IJ22_09800"/>
<dbReference type="GO" id="GO:0051301">
    <property type="term" value="P:cell division"/>
    <property type="evidence" value="ECO:0007669"/>
    <property type="project" value="UniProtKB-KW"/>
</dbReference>
<keyword evidence="3 12" id="KW-0132">Cell division</keyword>
<keyword evidence="2" id="KW-1003">Cell membrane</keyword>
<evidence type="ECO:0000313" key="13">
    <source>
        <dbReference type="Proteomes" id="UP000061660"/>
    </source>
</evidence>
<organism evidence="12 13">
    <name type="scientific">Paenibacillus naphthalenovorans</name>
    <dbReference type="NCBI Taxonomy" id="162209"/>
    <lineage>
        <taxon>Bacteria</taxon>
        <taxon>Bacillati</taxon>
        <taxon>Bacillota</taxon>
        <taxon>Bacilli</taxon>
        <taxon>Bacillales</taxon>
        <taxon>Paenibacillaceae</taxon>
        <taxon>Paenibacillus</taxon>
    </lineage>
</organism>
<reference evidence="13" key="1">
    <citation type="submission" date="2015-12" db="EMBL/GenBank/DDBJ databases">
        <title>Complete genome sequences of two moderately thermophilic Paenibacillus species.</title>
        <authorList>
            <person name="Butler R.III."/>
            <person name="Wang J."/>
            <person name="Stark B.C."/>
            <person name="Pombert J.-F."/>
        </authorList>
    </citation>
    <scope>NUCLEOTIDE SEQUENCE [LARGE SCALE GENOMIC DNA]</scope>
    <source>
        <strain evidence="13">32O-Y</strain>
    </source>
</reference>
<dbReference type="InterPro" id="IPR007060">
    <property type="entry name" value="FtsL/DivIC"/>
</dbReference>
<reference evidence="12 13" key="2">
    <citation type="journal article" date="2016" name="Genome Announc.">
        <title>Complete Genome Sequences of Two Interactive Moderate Thermophiles, Paenibacillus napthalenovorans 32O-Y and Paenibacillus sp. 32O-W.</title>
        <authorList>
            <person name="Butler R.R.III."/>
            <person name="Wang J."/>
            <person name="Stark B.C."/>
            <person name="Pombert J.F."/>
        </authorList>
    </citation>
    <scope>NUCLEOTIDE SEQUENCE [LARGE SCALE GENOMIC DNA]</scope>
    <source>
        <strain evidence="12 13">32O-Y</strain>
    </source>
</reference>